<evidence type="ECO:0000256" key="4">
    <source>
        <dbReference type="ARBA" id="ARBA00022692"/>
    </source>
</evidence>
<evidence type="ECO:0000313" key="12">
    <source>
        <dbReference type="Proteomes" id="UP001163105"/>
    </source>
</evidence>
<keyword evidence="5" id="KW-0571">Peptide transport</keyword>
<sequence length="881" mass="99425">MGIANSPVLGRPETAESQVKLRGAETFDTNASSENDFTDKDRNEQDQSGADSVTTVAQLSEDELRAALRALIEEHELDQNFCHDILDRARAYLAKSPPDEASPKSEEDVEAARAIIEDFRAQEELARNNSAYPEVRAVVDPTDDPTLPVGTFRVFLLGTFFAIFGTALHQFFSMRMPSIHISTYVVQLLTLPLGTFFAKVLPTRLWTLCLPRTTKSFSFTLNPGPFNQKEHLLVAMMANVAFAGHHDGAYVISIVQVLKLPMFYKEKVLSNSLPWQAITIMATQLLGYGCAGIARRFLVYPPAMIWPRALANMGLAKALYADKGVKVLPAVNGWTMTRYRFFAICFVGMFIWFWIPNYLFQAIALFNWPTWISPGNVQLALIMGSTCGLGINPLSSLDWNVATHHGDPIVTPFFSLMNYASGMALFGFIVAPILYFKNFWNTGYLPINSNKPFDNTGGRYNISRIVGKDFTIDEAAYFNYSVPWLSATKVIYLTVYFMLYASLPVHLALWFRKDIAKGLRGCFSRKKESKQQFEDVHNRLMSAYKECPHWWYLSVLGISFTFAVISAVLWPTGMPVWGIIFAIVFTVVLQIPLGMLAAITNKEVSTSILAMVVGGYVLEGKTIPNMIFKMYTFMATSQSLHFIADLKLAHYAKIPPRWAFIAQVYATIVAAFVALGVNHWAMRNIEGVCRDDQKDRFTCPATHSYYLTTVLWGVVGPRRLFGTDGHYKPIIYFIPIGVVLPFVTYYFAKRWPTSFWRYFNAPIFFGGALGWAPYNWTYMQGSVIFGIIFNYFIKKRAQGWWGRYAYVMSGSFQAAIGVGALVMYFCFQMWKLDINWIGNTIGRQGVDYGGWKDAMGHKVKCANLNLPRGSKFATGFEHVHR</sequence>
<feature type="transmembrane region" description="Helical" evidence="10">
    <location>
        <begin position="339"/>
        <end position="355"/>
    </location>
</feature>
<keyword evidence="3" id="KW-0813">Transport</keyword>
<comment type="similarity">
    <text evidence="2">Belongs to the oligopeptide OPT transporter family.</text>
</comment>
<keyword evidence="4 10" id="KW-0812">Transmembrane</keyword>
<evidence type="ECO:0000256" key="2">
    <source>
        <dbReference type="ARBA" id="ARBA00008807"/>
    </source>
</evidence>
<protein>
    <submittedName>
        <fullName evidence="11">OPT oligopeptide transporter family</fullName>
    </submittedName>
</protein>
<evidence type="ECO:0000256" key="10">
    <source>
        <dbReference type="SAM" id="Phobius"/>
    </source>
</evidence>
<evidence type="ECO:0000256" key="1">
    <source>
        <dbReference type="ARBA" id="ARBA00004141"/>
    </source>
</evidence>
<feature type="region of interest" description="Disordered" evidence="9">
    <location>
        <begin position="1"/>
        <end position="55"/>
    </location>
</feature>
<dbReference type="GO" id="GO:0016020">
    <property type="term" value="C:membrane"/>
    <property type="evidence" value="ECO:0007669"/>
    <property type="project" value="UniProtKB-SubCell"/>
</dbReference>
<feature type="transmembrane region" description="Helical" evidence="10">
    <location>
        <begin position="778"/>
        <end position="793"/>
    </location>
</feature>
<reference evidence="11" key="1">
    <citation type="submission" date="2023-01" db="EMBL/GenBank/DDBJ databases">
        <title>The growth and conidiation of Purpureocillium lavendulum are regulated by nitrogen source and histone H3K14 acetylation.</title>
        <authorList>
            <person name="Tang P."/>
            <person name="Han J."/>
            <person name="Zhang C."/>
            <person name="Tang P."/>
            <person name="Qi F."/>
            <person name="Zhang K."/>
            <person name="Liang L."/>
        </authorList>
    </citation>
    <scope>NUCLEOTIDE SEQUENCE</scope>
    <source>
        <strain evidence="11">YMF1.00683</strain>
    </source>
</reference>
<keyword evidence="7 10" id="KW-1133">Transmembrane helix</keyword>
<dbReference type="AlphaFoldDB" id="A0AB34FWJ5"/>
<comment type="subcellular location">
    <subcellularLocation>
        <location evidence="1">Membrane</location>
        <topology evidence="1">Multi-pass membrane protein</topology>
    </subcellularLocation>
</comment>
<keyword evidence="6" id="KW-0653">Protein transport</keyword>
<feature type="transmembrane region" description="Helical" evidence="10">
    <location>
        <begin position="375"/>
        <end position="395"/>
    </location>
</feature>
<dbReference type="Pfam" id="PF03169">
    <property type="entry name" value="OPT"/>
    <property type="match status" value="1"/>
</dbReference>
<organism evidence="11 12">
    <name type="scientific">Purpureocillium lavendulum</name>
    <dbReference type="NCBI Taxonomy" id="1247861"/>
    <lineage>
        <taxon>Eukaryota</taxon>
        <taxon>Fungi</taxon>
        <taxon>Dikarya</taxon>
        <taxon>Ascomycota</taxon>
        <taxon>Pezizomycotina</taxon>
        <taxon>Sordariomycetes</taxon>
        <taxon>Hypocreomycetidae</taxon>
        <taxon>Hypocreales</taxon>
        <taxon>Ophiocordycipitaceae</taxon>
        <taxon>Purpureocillium</taxon>
    </lineage>
</organism>
<feature type="transmembrane region" description="Helical" evidence="10">
    <location>
        <begin position="154"/>
        <end position="172"/>
    </location>
</feature>
<dbReference type="NCBIfam" id="TIGR00727">
    <property type="entry name" value="ISP4_OPT"/>
    <property type="match status" value="1"/>
</dbReference>
<evidence type="ECO:0000256" key="7">
    <source>
        <dbReference type="ARBA" id="ARBA00022989"/>
    </source>
</evidence>
<comment type="caution">
    <text evidence="11">The sequence shown here is derived from an EMBL/GenBank/DDBJ whole genome shotgun (WGS) entry which is preliminary data.</text>
</comment>
<feature type="transmembrane region" description="Helical" evidence="10">
    <location>
        <begin position="416"/>
        <end position="436"/>
    </location>
</feature>
<dbReference type="GO" id="GO:0015031">
    <property type="term" value="P:protein transport"/>
    <property type="evidence" value="ECO:0007669"/>
    <property type="project" value="UniProtKB-KW"/>
</dbReference>
<feature type="transmembrane region" description="Helical" evidence="10">
    <location>
        <begin position="730"/>
        <end position="748"/>
    </location>
</feature>
<feature type="transmembrane region" description="Helical" evidence="10">
    <location>
        <begin position="576"/>
        <end position="599"/>
    </location>
</feature>
<evidence type="ECO:0000256" key="5">
    <source>
        <dbReference type="ARBA" id="ARBA00022856"/>
    </source>
</evidence>
<dbReference type="NCBIfam" id="TIGR00728">
    <property type="entry name" value="OPT_sfam"/>
    <property type="match status" value="1"/>
</dbReference>
<dbReference type="PANTHER" id="PTHR22601">
    <property type="entry name" value="ISP4 LIKE PROTEIN"/>
    <property type="match status" value="1"/>
</dbReference>
<evidence type="ECO:0000256" key="8">
    <source>
        <dbReference type="ARBA" id="ARBA00023136"/>
    </source>
</evidence>
<keyword evidence="12" id="KW-1185">Reference proteome</keyword>
<name>A0AB34FWJ5_9HYPO</name>
<feature type="transmembrane region" description="Helical" evidence="10">
    <location>
        <begin position="490"/>
        <end position="511"/>
    </location>
</feature>
<proteinExistence type="inferred from homology"/>
<dbReference type="GO" id="GO:0035673">
    <property type="term" value="F:oligopeptide transmembrane transporter activity"/>
    <property type="evidence" value="ECO:0007669"/>
    <property type="project" value="InterPro"/>
</dbReference>
<feature type="compositionally biased region" description="Polar residues" evidence="9">
    <location>
        <begin position="46"/>
        <end position="55"/>
    </location>
</feature>
<evidence type="ECO:0000256" key="3">
    <source>
        <dbReference type="ARBA" id="ARBA00022448"/>
    </source>
</evidence>
<accession>A0AB34FWJ5</accession>
<dbReference type="InterPro" id="IPR004813">
    <property type="entry name" value="OPT"/>
</dbReference>
<evidence type="ECO:0000256" key="9">
    <source>
        <dbReference type="SAM" id="MobiDB-lite"/>
    </source>
</evidence>
<keyword evidence="8 10" id="KW-0472">Membrane</keyword>
<gene>
    <name evidence="11" type="ORF">O9K51_02189</name>
</gene>
<feature type="transmembrane region" description="Helical" evidence="10">
    <location>
        <begin position="550"/>
        <end position="570"/>
    </location>
</feature>
<feature type="transmembrane region" description="Helical" evidence="10">
    <location>
        <begin position="184"/>
        <end position="202"/>
    </location>
</feature>
<dbReference type="Proteomes" id="UP001163105">
    <property type="component" value="Unassembled WGS sequence"/>
</dbReference>
<evidence type="ECO:0000313" key="11">
    <source>
        <dbReference type="EMBL" id="KAJ6443803.1"/>
    </source>
</evidence>
<feature type="transmembrane region" description="Helical" evidence="10">
    <location>
        <begin position="755"/>
        <end position="772"/>
    </location>
</feature>
<evidence type="ECO:0000256" key="6">
    <source>
        <dbReference type="ARBA" id="ARBA00022927"/>
    </source>
</evidence>
<dbReference type="EMBL" id="JAQHRD010000002">
    <property type="protein sequence ID" value="KAJ6443803.1"/>
    <property type="molecule type" value="Genomic_DNA"/>
</dbReference>
<dbReference type="InterPro" id="IPR004648">
    <property type="entry name" value="Oligpept_transpt"/>
</dbReference>
<feature type="transmembrane region" description="Helical" evidence="10">
    <location>
        <begin position="658"/>
        <end position="677"/>
    </location>
</feature>
<feature type="transmembrane region" description="Helical" evidence="10">
    <location>
        <begin position="805"/>
        <end position="825"/>
    </location>
</feature>